<keyword evidence="2" id="KW-1185">Reference proteome</keyword>
<organism evidence="1 2">
    <name type="scientific">Nocardioides malaquae</name>
    <dbReference type="NCBI Taxonomy" id="2773426"/>
    <lineage>
        <taxon>Bacteria</taxon>
        <taxon>Bacillati</taxon>
        <taxon>Actinomycetota</taxon>
        <taxon>Actinomycetes</taxon>
        <taxon>Propionibacteriales</taxon>
        <taxon>Nocardioidaceae</taxon>
        <taxon>Nocardioides</taxon>
    </lineage>
</organism>
<dbReference type="RefSeq" id="WP_193639004.1">
    <property type="nucleotide sequence ID" value="NZ_JADCSA010000014.1"/>
</dbReference>
<comment type="caution">
    <text evidence="1">The sequence shown here is derived from an EMBL/GenBank/DDBJ whole genome shotgun (WGS) entry which is preliminary data.</text>
</comment>
<dbReference type="EMBL" id="JADCSA010000014">
    <property type="protein sequence ID" value="MBE7325682.1"/>
    <property type="molecule type" value="Genomic_DNA"/>
</dbReference>
<evidence type="ECO:0000313" key="1">
    <source>
        <dbReference type="EMBL" id="MBE7325682.1"/>
    </source>
</evidence>
<gene>
    <name evidence="1" type="ORF">IEQ44_13600</name>
</gene>
<sequence length="397" mass="43874">MDGLYLVIRSFADLDLGHGLAVARAFDAHPYLRPVRVGGDPARLKVGDSMQALVAERGFPLDWLTVRRNGRWPDYEGGDIDLSHGRGAWSGSHVDSCEPHELGGPNHIDPWVYHLHGHKIEQHWLAATMAEEGAVEEAAALFEELVTAVDAAYGYVVAEARRPNGLLSLIDHQLPGVYWLNYFGPAFRHTHPDLGRTPGARTLESGGVLVRTAPLPWIDTDDGSGREALRRVFDPEAFRFVRPHNPALPSVEAHLAASPGTMEMPWTSFLAQKAARGKESKHAAARKRLDARVGERPAPQVPADAIEWSTSFDLDDFLAFFAHLKRRLGGELARPLGTAVRSVIATAPLDDEDEVVLETRLGPVRVRWFIDDTDTVDLYLFGSEDVHAVCEAWFSQE</sequence>
<proteinExistence type="predicted"/>
<reference evidence="1 2" key="1">
    <citation type="submission" date="2020-10" db="EMBL/GenBank/DDBJ databases">
        <title>Nocardioides sp. isolated from sludge.</title>
        <authorList>
            <person name="Zhang X."/>
        </authorList>
    </citation>
    <scope>NUCLEOTIDE SEQUENCE [LARGE SCALE GENOMIC DNA]</scope>
    <source>
        <strain evidence="1 2">Y6</strain>
    </source>
</reference>
<dbReference type="Proteomes" id="UP000756387">
    <property type="component" value="Unassembled WGS sequence"/>
</dbReference>
<accession>A0ABR9RWZ5</accession>
<name>A0ABR9RWZ5_9ACTN</name>
<protein>
    <submittedName>
        <fullName evidence="1">Uncharacterized protein</fullName>
    </submittedName>
</protein>
<evidence type="ECO:0000313" key="2">
    <source>
        <dbReference type="Proteomes" id="UP000756387"/>
    </source>
</evidence>